<keyword evidence="2" id="KW-1185">Reference proteome</keyword>
<dbReference type="EMBL" id="QXFT01000729">
    <property type="protein sequence ID" value="KAE9337006.1"/>
    <property type="molecule type" value="Genomic_DNA"/>
</dbReference>
<proteinExistence type="predicted"/>
<evidence type="ECO:0000313" key="2">
    <source>
        <dbReference type="Proteomes" id="UP000434957"/>
    </source>
</evidence>
<dbReference type="Proteomes" id="UP000434957">
    <property type="component" value="Unassembled WGS sequence"/>
</dbReference>
<gene>
    <name evidence="1" type="ORF">PR003_g12210</name>
</gene>
<organism evidence="1 2">
    <name type="scientific">Phytophthora rubi</name>
    <dbReference type="NCBI Taxonomy" id="129364"/>
    <lineage>
        <taxon>Eukaryota</taxon>
        <taxon>Sar</taxon>
        <taxon>Stramenopiles</taxon>
        <taxon>Oomycota</taxon>
        <taxon>Peronosporomycetes</taxon>
        <taxon>Peronosporales</taxon>
        <taxon>Peronosporaceae</taxon>
        <taxon>Phytophthora</taxon>
    </lineage>
</organism>
<protein>
    <submittedName>
        <fullName evidence="1">Uncharacterized protein</fullName>
    </submittedName>
</protein>
<sequence>MDKKTLARELVRARIDELAEMKKKLKMNKNLEKILEVQLQFLGLSKILGLVPPGRGRSETG</sequence>
<evidence type="ECO:0000313" key="1">
    <source>
        <dbReference type="EMBL" id="KAE9337006.1"/>
    </source>
</evidence>
<name>A0A6A4F0U5_9STRA</name>
<accession>A0A6A4F0U5</accession>
<reference evidence="1 2" key="1">
    <citation type="submission" date="2018-08" db="EMBL/GenBank/DDBJ databases">
        <title>Genomic investigation of the strawberry pathogen Phytophthora fragariae indicates pathogenicity is determined by transcriptional variation in three key races.</title>
        <authorList>
            <person name="Adams T.M."/>
            <person name="Armitage A.D."/>
            <person name="Sobczyk M.K."/>
            <person name="Bates H.J."/>
            <person name="Dunwell J.M."/>
            <person name="Nellist C.F."/>
            <person name="Harrison R.J."/>
        </authorList>
    </citation>
    <scope>NUCLEOTIDE SEQUENCE [LARGE SCALE GENOMIC DNA]</scope>
    <source>
        <strain evidence="1 2">SCRP333</strain>
    </source>
</reference>
<dbReference type="AlphaFoldDB" id="A0A6A4F0U5"/>
<comment type="caution">
    <text evidence="1">The sequence shown here is derived from an EMBL/GenBank/DDBJ whole genome shotgun (WGS) entry which is preliminary data.</text>
</comment>